<dbReference type="RefSeq" id="XP_007409341.1">
    <property type="nucleotide sequence ID" value="XM_007409279.1"/>
</dbReference>
<dbReference type="EMBL" id="GL883104">
    <property type="protein sequence ID" value="EGG07434.1"/>
    <property type="molecule type" value="Genomic_DNA"/>
</dbReference>
<evidence type="ECO:0000313" key="3">
    <source>
        <dbReference type="EMBL" id="EGG07434.1"/>
    </source>
</evidence>
<accession>F4RJU9</accession>
<dbReference type="InParanoid" id="F4RJU9"/>
<dbReference type="PROSITE" id="PS50245">
    <property type="entry name" value="CAP_GLY_2"/>
    <property type="match status" value="1"/>
</dbReference>
<dbReference type="HOGENOM" id="CLU_1563188_0_0_1"/>
<dbReference type="SUPFAM" id="SSF74924">
    <property type="entry name" value="Cap-Gly domain"/>
    <property type="match status" value="1"/>
</dbReference>
<feature type="domain" description="CAP-Gly" evidence="2">
    <location>
        <begin position="116"/>
        <end position="171"/>
    </location>
</feature>
<dbReference type="Proteomes" id="UP000001072">
    <property type="component" value="Unassembled WGS sequence"/>
</dbReference>
<feature type="region of interest" description="Disordered" evidence="1">
    <location>
        <begin position="63"/>
        <end position="86"/>
    </location>
</feature>
<dbReference type="InterPro" id="IPR000938">
    <property type="entry name" value="CAP-Gly_domain"/>
</dbReference>
<feature type="region of interest" description="Disordered" evidence="1">
    <location>
        <begin position="1"/>
        <end position="45"/>
    </location>
</feature>
<sequence length="171" mass="18430">MNNNLENIPNHSSSSTSSPTKPLKQTTSQSQPQSNSKSSTIKLTRPSLSTLTSSISRNKSIILSPTLSNQTHTTTTSTTTTSTTSPTPIIHSNLTFSVGDRVKSTNQMIGKCAFIGTIDQKVGLWVGIDLSYPLHDPGQAPWYGKGKNSGSVNGLVFKRKSTIEFQEPNSF</sequence>
<dbReference type="Gene3D" id="2.30.30.190">
    <property type="entry name" value="CAP Gly-rich-like domain"/>
    <property type="match status" value="1"/>
</dbReference>
<reference evidence="4" key="1">
    <citation type="journal article" date="2011" name="Proc. Natl. Acad. Sci. U.S.A.">
        <title>Obligate biotrophy features unraveled by the genomic analysis of rust fungi.</title>
        <authorList>
            <person name="Duplessis S."/>
            <person name="Cuomo C.A."/>
            <person name="Lin Y.-C."/>
            <person name="Aerts A."/>
            <person name="Tisserant E."/>
            <person name="Veneault-Fourrey C."/>
            <person name="Joly D.L."/>
            <person name="Hacquard S."/>
            <person name="Amselem J."/>
            <person name="Cantarel B.L."/>
            <person name="Chiu R."/>
            <person name="Coutinho P.M."/>
            <person name="Feau N."/>
            <person name="Field M."/>
            <person name="Frey P."/>
            <person name="Gelhaye E."/>
            <person name="Goldberg J."/>
            <person name="Grabherr M.G."/>
            <person name="Kodira C.D."/>
            <person name="Kohler A."/>
            <person name="Kuees U."/>
            <person name="Lindquist E.A."/>
            <person name="Lucas S.M."/>
            <person name="Mago R."/>
            <person name="Mauceli E."/>
            <person name="Morin E."/>
            <person name="Murat C."/>
            <person name="Pangilinan J.L."/>
            <person name="Park R."/>
            <person name="Pearson M."/>
            <person name="Quesneville H."/>
            <person name="Rouhier N."/>
            <person name="Sakthikumar S."/>
            <person name="Salamov A.A."/>
            <person name="Schmutz J."/>
            <person name="Selles B."/>
            <person name="Shapiro H."/>
            <person name="Tanguay P."/>
            <person name="Tuskan G.A."/>
            <person name="Henrissat B."/>
            <person name="Van de Peer Y."/>
            <person name="Rouze P."/>
            <person name="Ellis J.G."/>
            <person name="Dodds P.N."/>
            <person name="Schein J.E."/>
            <person name="Zhong S."/>
            <person name="Hamelin R.C."/>
            <person name="Grigoriev I.V."/>
            <person name="Szabo L.J."/>
            <person name="Martin F."/>
        </authorList>
    </citation>
    <scope>NUCLEOTIDE SEQUENCE [LARGE SCALE GENOMIC DNA]</scope>
    <source>
        <strain evidence="4">98AG31 / pathotype 3-4-7</strain>
    </source>
</reference>
<dbReference type="AlphaFoldDB" id="F4RJU9"/>
<feature type="compositionally biased region" description="Polar residues" evidence="1">
    <location>
        <begin position="1"/>
        <end position="11"/>
    </location>
</feature>
<organism evidence="4">
    <name type="scientific">Melampsora larici-populina (strain 98AG31 / pathotype 3-4-7)</name>
    <name type="common">Poplar leaf rust fungus</name>
    <dbReference type="NCBI Taxonomy" id="747676"/>
    <lineage>
        <taxon>Eukaryota</taxon>
        <taxon>Fungi</taxon>
        <taxon>Dikarya</taxon>
        <taxon>Basidiomycota</taxon>
        <taxon>Pucciniomycotina</taxon>
        <taxon>Pucciniomycetes</taxon>
        <taxon>Pucciniales</taxon>
        <taxon>Melampsoraceae</taxon>
        <taxon>Melampsora</taxon>
    </lineage>
</organism>
<feature type="compositionally biased region" description="Low complexity" evidence="1">
    <location>
        <begin position="12"/>
        <end position="45"/>
    </location>
</feature>
<dbReference type="InterPro" id="IPR036859">
    <property type="entry name" value="CAP-Gly_dom_sf"/>
</dbReference>
<evidence type="ECO:0000313" key="4">
    <source>
        <dbReference type="Proteomes" id="UP000001072"/>
    </source>
</evidence>
<evidence type="ECO:0000256" key="1">
    <source>
        <dbReference type="SAM" id="MobiDB-lite"/>
    </source>
</evidence>
<dbReference type="OrthoDB" id="2130750at2759"/>
<dbReference type="Pfam" id="PF01302">
    <property type="entry name" value="CAP_GLY"/>
    <property type="match status" value="1"/>
</dbReference>
<dbReference type="VEuPathDB" id="FungiDB:MELLADRAFT_85807"/>
<keyword evidence="4" id="KW-1185">Reference proteome</keyword>
<dbReference type="KEGG" id="mlr:MELLADRAFT_85807"/>
<dbReference type="GeneID" id="18933964"/>
<proteinExistence type="predicted"/>
<protein>
    <recommendedName>
        <fullName evidence="2">CAP-Gly domain-containing protein</fullName>
    </recommendedName>
</protein>
<feature type="compositionally biased region" description="Low complexity" evidence="1">
    <location>
        <begin position="71"/>
        <end position="86"/>
    </location>
</feature>
<name>F4RJU9_MELLP</name>
<gene>
    <name evidence="3" type="ORF">MELLADRAFT_85807</name>
</gene>
<dbReference type="SMART" id="SM01052">
    <property type="entry name" value="CAP_GLY"/>
    <property type="match status" value="1"/>
</dbReference>
<evidence type="ECO:0000259" key="2">
    <source>
        <dbReference type="PROSITE" id="PS50245"/>
    </source>
</evidence>